<organism evidence="2 3">
    <name type="scientific">Amycolatopsis halotolerans</name>
    <dbReference type="NCBI Taxonomy" id="330083"/>
    <lineage>
        <taxon>Bacteria</taxon>
        <taxon>Bacillati</taxon>
        <taxon>Actinomycetota</taxon>
        <taxon>Actinomycetes</taxon>
        <taxon>Pseudonocardiales</taxon>
        <taxon>Pseudonocardiaceae</taxon>
        <taxon>Amycolatopsis</taxon>
    </lineage>
</organism>
<proteinExistence type="predicted"/>
<reference evidence="3" key="1">
    <citation type="journal article" date="2019" name="Int. J. Syst. Evol. Microbiol.">
        <title>The Global Catalogue of Microorganisms (GCM) 10K type strain sequencing project: providing services to taxonomists for standard genome sequencing and annotation.</title>
        <authorList>
            <consortium name="The Broad Institute Genomics Platform"/>
            <consortium name="The Broad Institute Genome Sequencing Center for Infectious Disease"/>
            <person name="Wu L."/>
            <person name="Ma J."/>
        </authorList>
    </citation>
    <scope>NUCLEOTIDE SEQUENCE [LARGE SCALE GENOMIC DNA]</scope>
    <source>
        <strain evidence="3">CGMCC 4.7682</strain>
    </source>
</reference>
<gene>
    <name evidence="2" type="ORF">ACFORO_44825</name>
</gene>
<feature type="compositionally biased region" description="Low complexity" evidence="1">
    <location>
        <begin position="38"/>
        <end position="55"/>
    </location>
</feature>
<dbReference type="Proteomes" id="UP001595764">
    <property type="component" value="Unassembled WGS sequence"/>
</dbReference>
<name>A0ABV7QWB9_9PSEU</name>
<dbReference type="RefSeq" id="WP_377873321.1">
    <property type="nucleotide sequence ID" value="NZ_JBHMAY010000049.1"/>
</dbReference>
<protein>
    <submittedName>
        <fullName evidence="2">Uncharacterized protein</fullName>
    </submittedName>
</protein>
<evidence type="ECO:0000256" key="1">
    <source>
        <dbReference type="SAM" id="MobiDB-lite"/>
    </source>
</evidence>
<dbReference type="EMBL" id="JBHRWI010000077">
    <property type="protein sequence ID" value="MFC3517350.1"/>
    <property type="molecule type" value="Genomic_DNA"/>
</dbReference>
<evidence type="ECO:0000313" key="2">
    <source>
        <dbReference type="EMBL" id="MFC3517350.1"/>
    </source>
</evidence>
<sequence>MPEEVLDAVAKALQLDDERTCLFDLARTVGRPPAAGNGTVRRSGSVRSCSASSTR</sequence>
<keyword evidence="3" id="KW-1185">Reference proteome</keyword>
<feature type="region of interest" description="Disordered" evidence="1">
    <location>
        <begin position="31"/>
        <end position="55"/>
    </location>
</feature>
<accession>A0ABV7QWB9</accession>
<evidence type="ECO:0000313" key="3">
    <source>
        <dbReference type="Proteomes" id="UP001595764"/>
    </source>
</evidence>
<comment type="caution">
    <text evidence="2">The sequence shown here is derived from an EMBL/GenBank/DDBJ whole genome shotgun (WGS) entry which is preliminary data.</text>
</comment>